<dbReference type="OrthoDB" id="1913313at2759"/>
<sequence>MDVSEARKSRQERDSGGEKDASGFGFAVGVDLMGNESGYGIGYVNDEIHQAESLNVKTQTWEPAPSPELEVKVDRAVSTSIFFLLPSGNVVEIHVDGKLKFTCLGPDLIEGDQKPQYTVPPNIWLFD</sequence>
<comment type="caution">
    <text evidence="2">The sequence shown here is derived from an EMBL/GenBank/DDBJ whole genome shotgun (WGS) entry which is preliminary data.</text>
</comment>
<feature type="region of interest" description="Disordered" evidence="1">
    <location>
        <begin position="1"/>
        <end position="24"/>
    </location>
</feature>
<name>A0A8X7WGX4_BRACI</name>
<dbReference type="PANTHER" id="PTHR33387:SF3">
    <property type="entry name" value="DUF985 DOMAIN-CONTAINING PROTEIN"/>
    <property type="match status" value="1"/>
</dbReference>
<evidence type="ECO:0000313" key="3">
    <source>
        <dbReference type="Proteomes" id="UP000886595"/>
    </source>
</evidence>
<dbReference type="AlphaFoldDB" id="A0A8X7WGX4"/>
<evidence type="ECO:0000313" key="2">
    <source>
        <dbReference type="EMBL" id="KAG2328153.1"/>
    </source>
</evidence>
<dbReference type="EMBL" id="JAAMPC010000002">
    <property type="protein sequence ID" value="KAG2328153.1"/>
    <property type="molecule type" value="Genomic_DNA"/>
</dbReference>
<evidence type="ECO:0000256" key="1">
    <source>
        <dbReference type="SAM" id="MobiDB-lite"/>
    </source>
</evidence>
<keyword evidence="3" id="KW-1185">Reference proteome</keyword>
<dbReference type="Gene3D" id="2.60.120.10">
    <property type="entry name" value="Jelly Rolls"/>
    <property type="match status" value="1"/>
</dbReference>
<dbReference type="SUPFAM" id="SSF51182">
    <property type="entry name" value="RmlC-like cupins"/>
    <property type="match status" value="1"/>
</dbReference>
<dbReference type="PANTHER" id="PTHR33387">
    <property type="entry name" value="RMLC-LIKE JELLY ROLL FOLD PROTEIN"/>
    <property type="match status" value="1"/>
</dbReference>
<reference evidence="2 3" key="1">
    <citation type="submission" date="2020-02" db="EMBL/GenBank/DDBJ databases">
        <authorList>
            <person name="Ma Q."/>
            <person name="Huang Y."/>
            <person name="Song X."/>
            <person name="Pei D."/>
        </authorList>
    </citation>
    <scope>NUCLEOTIDE SEQUENCE [LARGE SCALE GENOMIC DNA]</scope>
    <source>
        <strain evidence="2">Sxm20200214</strain>
        <tissue evidence="2">Leaf</tissue>
    </source>
</reference>
<protein>
    <submittedName>
        <fullName evidence="2">Uncharacterized protein</fullName>
    </submittedName>
</protein>
<dbReference type="InterPro" id="IPR011051">
    <property type="entry name" value="RmlC_Cupin_sf"/>
</dbReference>
<dbReference type="InterPro" id="IPR014710">
    <property type="entry name" value="RmlC-like_jellyroll"/>
</dbReference>
<accession>A0A8X7WGX4</accession>
<organism evidence="2 3">
    <name type="scientific">Brassica carinata</name>
    <name type="common">Ethiopian mustard</name>
    <name type="synonym">Abyssinian cabbage</name>
    <dbReference type="NCBI Taxonomy" id="52824"/>
    <lineage>
        <taxon>Eukaryota</taxon>
        <taxon>Viridiplantae</taxon>
        <taxon>Streptophyta</taxon>
        <taxon>Embryophyta</taxon>
        <taxon>Tracheophyta</taxon>
        <taxon>Spermatophyta</taxon>
        <taxon>Magnoliopsida</taxon>
        <taxon>eudicotyledons</taxon>
        <taxon>Gunneridae</taxon>
        <taxon>Pentapetalae</taxon>
        <taxon>rosids</taxon>
        <taxon>malvids</taxon>
        <taxon>Brassicales</taxon>
        <taxon>Brassicaceae</taxon>
        <taxon>Brassiceae</taxon>
        <taxon>Brassica</taxon>
    </lineage>
</organism>
<dbReference type="InterPro" id="IPR039935">
    <property type="entry name" value="YML079W-like"/>
</dbReference>
<proteinExistence type="predicted"/>
<dbReference type="Proteomes" id="UP000886595">
    <property type="component" value="Unassembled WGS sequence"/>
</dbReference>
<feature type="compositionally biased region" description="Basic and acidic residues" evidence="1">
    <location>
        <begin position="1"/>
        <end position="21"/>
    </location>
</feature>
<gene>
    <name evidence="2" type="ORF">Bca52824_010881</name>
</gene>